<feature type="compositionally biased region" description="Low complexity" evidence="6">
    <location>
        <begin position="672"/>
        <end position="687"/>
    </location>
</feature>
<evidence type="ECO:0000256" key="1">
    <source>
        <dbReference type="ARBA" id="ARBA00007682"/>
    </source>
</evidence>
<feature type="compositionally biased region" description="Pro residues" evidence="6">
    <location>
        <begin position="766"/>
        <end position="788"/>
    </location>
</feature>
<accession>A0A7C8P1U3</accession>
<sequence>MSAGPPYTVSALYDYNSPHEDDLNFTTGQKIKVTEEEGTDWLHGQYRDNQGTLHQGIFPKNYVERVEEPEPPKLPPVPVRPQHDDPKKAAPPAAPTDEPVKSGLKQTVTPAAFPVEQNPHPKEQQQQQQQPTNRKSFIAPKTKPETPKQPLSPTPTEEEDKPVGSFRDRIAAFNRSTATPLAPTHGQPRSSGFIKKPFVPPPPSKNAFIPPVQQHVEPRRDIETRPPVPKEPPINRQDEPSQQEEPPKVSSLKDRIAMLQSVQLNPAMGVKPKKPPKPPPKKKDESGPKSEIQEATQLPESTSEGDSSLPKASLEIPRKSNEAAWEVNHDTESGQESQSASNQEDSVKPEGAKPNEGAGDLRKVEGENAEDQNGEEEVGEVGEEGEEGGEEEEEEDVDPEIARRLAIRERIMKMSMSGGMGGMGGMYGGIPMMGGPAAYRPTPKTPKMEPSVAEPEPPGPPPEQFRMIPILPIGKNPVPLFLAQTAVDSDADDNSIHSPRPKHESDTDSPVKDAPTEDESTVPELLAKKASRPSLESEADDESTSPLKPTSRDSRPPPPPPPSAPPPAKISTGGANVTEGSESDDEMSGDDPKTSIASPVPQEPPSVPRRPSMGVAPPPPPPQRPDTLDTNTAKRTSYVGSPPLLPDSPSTPLNIKRASYISKGGQMPPIPLSVAPVPTPPTSSATRGPPPPPPVGPPVRRSAEETRQGRNDDDDDEEVTEYEGDIDTELDDSKKTFKDSLGARQNEEEAEQSDETPLPSPQIQTAPPPPRQAPGLPPPPPPPPPSAPISPLIVDVLPSIPPPPLPPTSPPMTRRELPERTRPISYIRVPPTFPEAEEEEFGDASDNQGTSIRQEKSHARPSEDRPRASISSSRRSVDLSRSLHDNSFQARDEDLGTTTNWWTQEATPPPAFQNRGKDIYYEVEDATTSKRGGRAHITRDVYILFSDYSQTIITARFDRDTPANASLEQRHEPPPQPLRQDKLEEAWNSFGKAILEGAKSLENKVVGDGNPSALPGELIKEISGALAPIGNKAYGVTVYQNLGNATIQQLDEIRGGDIITFRNAKFQGHKGGLHQKYNLDLSKTDHVGVVYDWDGTKKKIRIFEQGRESKKVKIESFRIGDLRSGEDAAERQARFENRHIFRHLVYPTNLGHSASKASTGWAFPPTQQAQNSSITAFGQPLTNSSQPATPFDISEFPVLGTGSAHQNSNQGWGRANTQSPSQAQGRPVQDELYQNSHLMDDFSIQRVGGQIQGSGGPSSRNPRLGSSEDFPALPSSSNLVGDGLNERKGSFLLGSQTLQGLDMLSQSDTQRQSFLNGGLSSSGLQAGSGRQQHQQGAGGGRNQNLTASQQQQPMRLSPIMMDHHQTHHTSLSHQQQQPQTSSSSSTAAELSPDNNRKTKTVSNSGSIAPPSGTVAGTITTSNSMPQSTNGRLLAQQPSSASSITGIPSQSEPQSDQQPQRYSSTPPDTEPSESSGPSEIDRFGLNGLLPLIRNEDLDMALLALGTDLTQLGLELNQPEQPLSATFASPWSDQQVRAAEPDFKLPQCYAVLNTQPLQSKVRNFSDETLFYIFYTMPKDVMQEIVAQELTQRNWRYHKELQVWLTKVPGNEPSQIVQGRFEKGIYVFFEPTLWERQQKEFILEYAALDQSRMSLS</sequence>
<dbReference type="Proteomes" id="UP000480548">
    <property type="component" value="Unassembled WGS sequence"/>
</dbReference>
<feature type="compositionally biased region" description="Basic residues" evidence="6">
    <location>
        <begin position="271"/>
        <end position="280"/>
    </location>
</feature>
<feature type="compositionally biased region" description="Polar residues" evidence="6">
    <location>
        <begin position="334"/>
        <end position="344"/>
    </location>
</feature>
<feature type="compositionally biased region" description="Pro residues" evidence="6">
    <location>
        <begin position="799"/>
        <end position="810"/>
    </location>
</feature>
<dbReference type="InterPro" id="IPR035552">
    <property type="entry name" value="Mti1_SH3"/>
</dbReference>
<feature type="region of interest" description="Disordered" evidence="6">
    <location>
        <begin position="1364"/>
        <end position="1480"/>
    </location>
</feature>
<evidence type="ECO:0000313" key="8">
    <source>
        <dbReference type="EMBL" id="KAF3123788.1"/>
    </source>
</evidence>
<dbReference type="InterPro" id="IPR040168">
    <property type="entry name" value="Not2/3/5"/>
</dbReference>
<feature type="compositionally biased region" description="Pro residues" evidence="6">
    <location>
        <begin position="688"/>
        <end position="697"/>
    </location>
</feature>
<feature type="compositionally biased region" description="Pro residues" evidence="6">
    <location>
        <begin position="556"/>
        <end position="568"/>
    </location>
</feature>
<gene>
    <name evidence="8" type="ORF">TWF703_000629</name>
</gene>
<keyword evidence="2 5" id="KW-0728">SH3 domain</keyword>
<dbReference type="InterPro" id="IPR057402">
    <property type="entry name" value="AIM3_BBC1_C"/>
</dbReference>
<dbReference type="GO" id="GO:0006355">
    <property type="term" value="P:regulation of DNA-templated transcription"/>
    <property type="evidence" value="ECO:0007669"/>
    <property type="project" value="InterPro"/>
</dbReference>
<feature type="region of interest" description="Disordered" evidence="6">
    <location>
        <begin position="62"/>
        <end position="404"/>
    </location>
</feature>
<reference evidence="8 9" key="1">
    <citation type="submission" date="2019-06" db="EMBL/GenBank/DDBJ databases">
        <authorList>
            <person name="Palmer J.M."/>
        </authorList>
    </citation>
    <scope>NUCLEOTIDE SEQUENCE [LARGE SCALE GENOMIC DNA]</scope>
    <source>
        <strain evidence="8 9">TWF703</strain>
    </source>
</reference>
<dbReference type="Gene3D" id="2.30.30.40">
    <property type="entry name" value="SH3 Domains"/>
    <property type="match status" value="1"/>
</dbReference>
<dbReference type="Pfam" id="PF00018">
    <property type="entry name" value="SH3_1"/>
    <property type="match status" value="1"/>
</dbReference>
<dbReference type="Pfam" id="PF04153">
    <property type="entry name" value="NOT2_3_5_C"/>
    <property type="match status" value="1"/>
</dbReference>
<feature type="domain" description="SH3" evidence="7">
    <location>
        <begin position="4"/>
        <end position="68"/>
    </location>
</feature>
<feature type="region of interest" description="Disordered" evidence="6">
    <location>
        <begin position="1248"/>
        <end position="1281"/>
    </location>
</feature>
<dbReference type="Pfam" id="PF25459">
    <property type="entry name" value="AIM3_BBC1_C"/>
    <property type="match status" value="1"/>
</dbReference>
<feature type="region of interest" description="Disordered" evidence="6">
    <location>
        <begin position="484"/>
        <end position="891"/>
    </location>
</feature>
<feature type="compositionally biased region" description="Basic and acidic residues" evidence="6">
    <location>
        <begin position="245"/>
        <end position="256"/>
    </location>
</feature>
<feature type="region of interest" description="Disordered" evidence="6">
    <location>
        <begin position="438"/>
        <end position="468"/>
    </location>
</feature>
<dbReference type="PRINTS" id="PR00452">
    <property type="entry name" value="SH3DOMAIN"/>
</dbReference>
<feature type="region of interest" description="Disordered" evidence="6">
    <location>
        <begin position="1313"/>
        <end position="1351"/>
    </location>
</feature>
<dbReference type="CDD" id="cd11887">
    <property type="entry name" value="SH3_Bbc1"/>
    <property type="match status" value="1"/>
</dbReference>
<feature type="compositionally biased region" description="Basic and acidic residues" evidence="6">
    <location>
        <begin position="281"/>
        <end position="292"/>
    </location>
</feature>
<dbReference type="SUPFAM" id="SSF50044">
    <property type="entry name" value="SH3-domain"/>
    <property type="match status" value="1"/>
</dbReference>
<feature type="compositionally biased region" description="Polar residues" evidence="6">
    <location>
        <begin position="1177"/>
        <end position="1188"/>
    </location>
</feature>
<evidence type="ECO:0000256" key="6">
    <source>
        <dbReference type="SAM" id="MobiDB-lite"/>
    </source>
</evidence>
<feature type="compositionally biased region" description="Basic and acidic residues" evidence="6">
    <location>
        <begin position="345"/>
        <end position="366"/>
    </location>
</feature>
<feature type="compositionally biased region" description="Acidic residues" evidence="6">
    <location>
        <begin position="712"/>
        <end position="730"/>
    </location>
</feature>
<evidence type="ECO:0000313" key="9">
    <source>
        <dbReference type="Proteomes" id="UP000480548"/>
    </source>
</evidence>
<dbReference type="Gene3D" id="2.30.30.1020">
    <property type="entry name" value="CCR4-NOT complex subunit 2/3/5, C-terminal domain"/>
    <property type="match status" value="1"/>
</dbReference>
<feature type="compositionally biased region" description="Basic and acidic residues" evidence="6">
    <location>
        <begin position="701"/>
        <end position="711"/>
    </location>
</feature>
<feature type="compositionally biased region" description="Basic and acidic residues" evidence="6">
    <location>
        <begin position="62"/>
        <end position="71"/>
    </location>
</feature>
<evidence type="ECO:0000259" key="7">
    <source>
        <dbReference type="PROSITE" id="PS50002"/>
    </source>
</evidence>
<evidence type="ECO:0000256" key="3">
    <source>
        <dbReference type="ARBA" id="ARBA00023015"/>
    </source>
</evidence>
<feature type="compositionally biased region" description="Acidic residues" evidence="6">
    <location>
        <begin position="367"/>
        <end position="399"/>
    </location>
</feature>
<organism evidence="8 9">
    <name type="scientific">Orbilia oligospora</name>
    <name type="common">Nematode-trapping fungus</name>
    <name type="synonym">Arthrobotrys oligospora</name>
    <dbReference type="NCBI Taxonomy" id="2813651"/>
    <lineage>
        <taxon>Eukaryota</taxon>
        <taxon>Fungi</taxon>
        <taxon>Dikarya</taxon>
        <taxon>Ascomycota</taxon>
        <taxon>Pezizomycotina</taxon>
        <taxon>Orbiliomycetes</taxon>
        <taxon>Orbiliales</taxon>
        <taxon>Orbiliaceae</taxon>
        <taxon>Orbilia</taxon>
    </lineage>
</organism>
<comment type="caution">
    <text evidence="8">The sequence shown here is derived from an EMBL/GenBank/DDBJ whole genome shotgun (WGS) entry which is preliminary data.</text>
</comment>
<feature type="compositionally biased region" description="Low complexity" evidence="6">
    <location>
        <begin position="789"/>
        <end position="798"/>
    </location>
</feature>
<feature type="compositionally biased region" description="Low complexity" evidence="6">
    <location>
        <begin position="1313"/>
        <end position="1335"/>
    </location>
</feature>
<feature type="compositionally biased region" description="Low complexity" evidence="6">
    <location>
        <begin position="1447"/>
        <end position="1477"/>
    </location>
</feature>
<keyword evidence="3" id="KW-0805">Transcription regulation</keyword>
<feature type="compositionally biased region" description="Basic and acidic residues" evidence="6">
    <location>
        <begin position="875"/>
        <end position="891"/>
    </location>
</feature>
<feature type="compositionally biased region" description="Basic and acidic residues" evidence="6">
    <location>
        <begin position="813"/>
        <end position="822"/>
    </location>
</feature>
<dbReference type="SMART" id="SM00326">
    <property type="entry name" value="SH3"/>
    <property type="match status" value="1"/>
</dbReference>
<feature type="compositionally biased region" description="Basic and acidic residues" evidence="6">
    <location>
        <begin position="853"/>
        <end position="867"/>
    </location>
</feature>
<protein>
    <recommendedName>
        <fullName evidence="7">SH3 domain-containing protein</fullName>
    </recommendedName>
</protein>
<evidence type="ECO:0000256" key="2">
    <source>
        <dbReference type="ARBA" id="ARBA00022443"/>
    </source>
</evidence>
<dbReference type="PROSITE" id="PS50002">
    <property type="entry name" value="SH3"/>
    <property type="match status" value="1"/>
</dbReference>
<feature type="compositionally biased region" description="Polar residues" evidence="6">
    <location>
        <begin position="628"/>
        <end position="639"/>
    </location>
</feature>
<feature type="compositionally biased region" description="Polar residues" evidence="6">
    <location>
        <begin position="293"/>
        <end position="306"/>
    </location>
</feature>
<dbReference type="GO" id="GO:0000289">
    <property type="term" value="P:nuclear-transcribed mRNA poly(A) tail shortening"/>
    <property type="evidence" value="ECO:0007669"/>
    <property type="project" value="UniProtKB-ARBA"/>
</dbReference>
<feature type="compositionally biased region" description="Basic and acidic residues" evidence="6">
    <location>
        <begin position="316"/>
        <end position="332"/>
    </location>
</feature>
<dbReference type="InterPro" id="IPR036028">
    <property type="entry name" value="SH3-like_dom_sf"/>
</dbReference>
<dbReference type="GO" id="GO:0030015">
    <property type="term" value="C:CCR4-NOT core complex"/>
    <property type="evidence" value="ECO:0007669"/>
    <property type="project" value="InterPro"/>
</dbReference>
<evidence type="ECO:0000256" key="5">
    <source>
        <dbReference type="PROSITE-ProRule" id="PRU00192"/>
    </source>
</evidence>
<keyword evidence="4" id="KW-0804">Transcription</keyword>
<proteinExistence type="inferred from homology"/>
<dbReference type="PANTHER" id="PTHR23326">
    <property type="entry name" value="CCR4 NOT-RELATED"/>
    <property type="match status" value="1"/>
</dbReference>
<dbReference type="EMBL" id="WIQZ01000106">
    <property type="protein sequence ID" value="KAF3123788.1"/>
    <property type="molecule type" value="Genomic_DNA"/>
</dbReference>
<feature type="compositionally biased region" description="Polar residues" evidence="6">
    <location>
        <begin position="1203"/>
        <end position="1224"/>
    </location>
</feature>
<feature type="compositionally biased region" description="Basic and acidic residues" evidence="6">
    <location>
        <begin position="501"/>
        <end position="515"/>
    </location>
</feature>
<feature type="compositionally biased region" description="Low complexity" evidence="6">
    <location>
        <begin position="1368"/>
        <end position="1386"/>
    </location>
</feature>
<name>A0A7C8P1U3_ORBOL</name>
<evidence type="ECO:0000256" key="4">
    <source>
        <dbReference type="ARBA" id="ARBA00023163"/>
    </source>
</evidence>
<comment type="similarity">
    <text evidence="1">Belongs to the CNOT2/3/5 family.</text>
</comment>
<dbReference type="InterPro" id="IPR007282">
    <property type="entry name" value="NOT2/3/5_C"/>
</dbReference>
<feature type="region of interest" description="Disordered" evidence="6">
    <location>
        <begin position="1177"/>
        <end position="1228"/>
    </location>
</feature>
<dbReference type="InterPro" id="IPR038635">
    <property type="entry name" value="CCR4-NOT_su2/3/5_C_sf"/>
</dbReference>
<dbReference type="InterPro" id="IPR001452">
    <property type="entry name" value="SH3_domain"/>
</dbReference>
<feature type="compositionally biased region" description="Polar residues" evidence="6">
    <location>
        <begin position="1414"/>
        <end position="1446"/>
    </location>
</feature>